<dbReference type="PRINTS" id="PR00320">
    <property type="entry name" value="GPROTEINBRPT"/>
</dbReference>
<dbReference type="Gene3D" id="2.130.10.10">
    <property type="entry name" value="YVTN repeat-like/Quinoprotein amine dehydrogenase"/>
    <property type="match status" value="2"/>
</dbReference>
<dbReference type="OrthoDB" id="63070at2759"/>
<dbReference type="PROSITE" id="PS50294">
    <property type="entry name" value="WD_REPEATS_REGION"/>
    <property type="match status" value="2"/>
</dbReference>
<feature type="repeat" description="WD" evidence="3">
    <location>
        <begin position="377"/>
        <end position="411"/>
    </location>
</feature>
<feature type="region of interest" description="Disordered" evidence="4">
    <location>
        <begin position="1"/>
        <end position="28"/>
    </location>
</feature>
<evidence type="ECO:0000256" key="1">
    <source>
        <dbReference type="ARBA" id="ARBA00022574"/>
    </source>
</evidence>
<feature type="repeat" description="WD" evidence="3">
    <location>
        <begin position="425"/>
        <end position="466"/>
    </location>
</feature>
<dbReference type="AlphaFoldDB" id="A0A0C3JHD5"/>
<dbReference type="Gene3D" id="2.80.10.50">
    <property type="match status" value="1"/>
</dbReference>
<dbReference type="InterPro" id="IPR001680">
    <property type="entry name" value="WD40_rpt"/>
</dbReference>
<feature type="region of interest" description="Disordered" evidence="4">
    <location>
        <begin position="65"/>
        <end position="85"/>
    </location>
</feature>
<dbReference type="InterPro" id="IPR015943">
    <property type="entry name" value="WD40/YVTN_repeat-like_dom_sf"/>
</dbReference>
<dbReference type="InterPro" id="IPR020472">
    <property type="entry name" value="WD40_PAC1"/>
</dbReference>
<organism evidence="5 6">
    <name type="scientific">Pisolithus tinctorius Marx 270</name>
    <dbReference type="NCBI Taxonomy" id="870435"/>
    <lineage>
        <taxon>Eukaryota</taxon>
        <taxon>Fungi</taxon>
        <taxon>Dikarya</taxon>
        <taxon>Basidiomycota</taxon>
        <taxon>Agaricomycotina</taxon>
        <taxon>Agaricomycetes</taxon>
        <taxon>Agaricomycetidae</taxon>
        <taxon>Boletales</taxon>
        <taxon>Sclerodermatineae</taxon>
        <taxon>Pisolithaceae</taxon>
        <taxon>Pisolithus</taxon>
    </lineage>
</organism>
<evidence type="ECO:0000256" key="4">
    <source>
        <dbReference type="SAM" id="MobiDB-lite"/>
    </source>
</evidence>
<keyword evidence="6" id="KW-1185">Reference proteome</keyword>
<feature type="compositionally biased region" description="Acidic residues" evidence="4">
    <location>
        <begin position="11"/>
        <end position="28"/>
    </location>
</feature>
<sequence>MEPQYYLDRPSDDDDDEGFEGPDAYLDGEDHDLELEINNDDMSTAPGSATTISQLLHSLFELQHGDSSRPVTQTSDADDGQLEPGIFSFGDLLRSGSSGGTASAVFDFDEEEEEGMDDDDDYYDDDFFIARRYGSVPRHEQWFPPHKEPQREGLELLRGGEFGRVTKKRIMNISRVFLDRSSRQIGPTREELAGDLIPNSNGTAVASHGANLYAGQFSKDSSFYYTCSQDFRLHVYDMTAPPSKYIRQRRSARRPITSDWDTNDRDHETTLKVLKTIEGRQGSWTITDSHLSPDNERIIYSSIVNHILASILYMASTLDSSTAQTPIRFSDQNRRSDRGGFGIWSCRFSADGNEVIAGGSGHIFVYNLPADRKTVEIHAHDDDVNSCCWADSVSGNVLVSASDDTFLKVWDRRSLGMSQKPSGVLVGHTEGITNVSAKGDGRYVISNGKDQALRLWDLRRMRSSAEFDRLPHRRYGAPGYDYRYGDYPKPRRNAHPNDCSVMTYRGHAVLRTLIRCNFSPAETTGSKYIYSGSADGRIHIWSLDGRIVKVLDRSETLPMSYHPSGPELQPLPRSHTVVCVRDVSWSSTVPVMMSVGWEGSRAGGSIVARHEWKGLSKMSYSLEDWVEKQRAEENTSRLYCCKLLKFTTEMTTDNANAQLFGFPPGYFVIRSLATGRLWDVSADAVEDGTEVILWPEKEHSLIESLRNPDANNQVFFIDTSGALCSRASGHAIDVEGVERLVLRHRRPISKPYPNAYSHPIPQFSYNPKTREISVTFAQNPAYPQPRDGTSSAWRRKTYILSAIPMPKPRSLVDNASDFISSAVAAPLSFFSGGKSTSPKATPEDVFHEGIDLTEDEVLEQERGEEGEADDSPELMRRLRVLTIDPGDPQPDGINARKRRQWEILTLRTTPAQRRV</sequence>
<dbReference type="InterPro" id="IPR036322">
    <property type="entry name" value="WD40_repeat_dom_sf"/>
</dbReference>
<evidence type="ECO:0000313" key="6">
    <source>
        <dbReference type="Proteomes" id="UP000054217"/>
    </source>
</evidence>
<dbReference type="Proteomes" id="UP000054217">
    <property type="component" value="Unassembled WGS sequence"/>
</dbReference>
<keyword evidence="1 3" id="KW-0853">WD repeat</keyword>
<dbReference type="STRING" id="870435.A0A0C3JHD5"/>
<reference evidence="6" key="2">
    <citation type="submission" date="2015-01" db="EMBL/GenBank/DDBJ databases">
        <title>Evolutionary Origins and Diversification of the Mycorrhizal Mutualists.</title>
        <authorList>
            <consortium name="DOE Joint Genome Institute"/>
            <consortium name="Mycorrhizal Genomics Consortium"/>
            <person name="Kohler A."/>
            <person name="Kuo A."/>
            <person name="Nagy L.G."/>
            <person name="Floudas D."/>
            <person name="Copeland A."/>
            <person name="Barry K.W."/>
            <person name="Cichocki N."/>
            <person name="Veneault-Fourrey C."/>
            <person name="LaButti K."/>
            <person name="Lindquist E.A."/>
            <person name="Lipzen A."/>
            <person name="Lundell T."/>
            <person name="Morin E."/>
            <person name="Murat C."/>
            <person name="Riley R."/>
            <person name="Ohm R."/>
            <person name="Sun H."/>
            <person name="Tunlid A."/>
            <person name="Henrissat B."/>
            <person name="Grigoriev I.V."/>
            <person name="Hibbett D.S."/>
            <person name="Martin F."/>
        </authorList>
    </citation>
    <scope>NUCLEOTIDE SEQUENCE [LARGE SCALE GENOMIC DNA]</scope>
    <source>
        <strain evidence="6">Marx 270</strain>
    </source>
</reference>
<dbReference type="InterPro" id="IPR051859">
    <property type="entry name" value="DCAF"/>
</dbReference>
<dbReference type="InParanoid" id="A0A0C3JHD5"/>
<keyword evidence="2" id="KW-0677">Repeat</keyword>
<dbReference type="GO" id="GO:0043161">
    <property type="term" value="P:proteasome-mediated ubiquitin-dependent protein catabolic process"/>
    <property type="evidence" value="ECO:0007669"/>
    <property type="project" value="TreeGrafter"/>
</dbReference>
<protein>
    <submittedName>
        <fullName evidence="5">Uncharacterized protein</fullName>
    </submittedName>
</protein>
<dbReference type="PROSITE" id="PS50082">
    <property type="entry name" value="WD_REPEATS_2"/>
    <property type="match status" value="2"/>
</dbReference>
<evidence type="ECO:0000256" key="3">
    <source>
        <dbReference type="PROSITE-ProRule" id="PRU00221"/>
    </source>
</evidence>
<dbReference type="PANTHER" id="PTHR19847">
    <property type="entry name" value="DDB1- AND CUL4-ASSOCIATED FACTOR 11"/>
    <property type="match status" value="1"/>
</dbReference>
<dbReference type="GO" id="GO:0080008">
    <property type="term" value="C:Cul4-RING E3 ubiquitin ligase complex"/>
    <property type="evidence" value="ECO:0007669"/>
    <property type="project" value="TreeGrafter"/>
</dbReference>
<evidence type="ECO:0000256" key="2">
    <source>
        <dbReference type="ARBA" id="ARBA00022737"/>
    </source>
</evidence>
<dbReference type="SUPFAM" id="SSF50370">
    <property type="entry name" value="Ricin B-like lectins"/>
    <property type="match status" value="1"/>
</dbReference>
<dbReference type="HOGENOM" id="CLU_014280_2_0_1"/>
<reference evidence="5 6" key="1">
    <citation type="submission" date="2014-04" db="EMBL/GenBank/DDBJ databases">
        <authorList>
            <consortium name="DOE Joint Genome Institute"/>
            <person name="Kuo A."/>
            <person name="Kohler A."/>
            <person name="Costa M.D."/>
            <person name="Nagy L.G."/>
            <person name="Floudas D."/>
            <person name="Copeland A."/>
            <person name="Barry K.W."/>
            <person name="Cichocki N."/>
            <person name="Veneault-Fourrey C."/>
            <person name="LaButti K."/>
            <person name="Lindquist E.A."/>
            <person name="Lipzen A."/>
            <person name="Lundell T."/>
            <person name="Morin E."/>
            <person name="Murat C."/>
            <person name="Sun H."/>
            <person name="Tunlid A."/>
            <person name="Henrissat B."/>
            <person name="Grigoriev I.V."/>
            <person name="Hibbett D.S."/>
            <person name="Martin F."/>
            <person name="Nordberg H.P."/>
            <person name="Cantor M.N."/>
            <person name="Hua S.X."/>
        </authorList>
    </citation>
    <scope>NUCLEOTIDE SEQUENCE [LARGE SCALE GENOMIC DNA]</scope>
    <source>
        <strain evidence="5 6">Marx 270</strain>
    </source>
</reference>
<accession>A0A0C3JHD5</accession>
<dbReference type="PANTHER" id="PTHR19847:SF7">
    <property type="entry name" value="DDB1- AND CUL4-ASSOCIATED FACTOR 11"/>
    <property type="match status" value="1"/>
</dbReference>
<evidence type="ECO:0000313" key="5">
    <source>
        <dbReference type="EMBL" id="KIO08498.1"/>
    </source>
</evidence>
<proteinExistence type="predicted"/>
<dbReference type="SMART" id="SM00320">
    <property type="entry name" value="WD40"/>
    <property type="match status" value="5"/>
</dbReference>
<dbReference type="CDD" id="cd00161">
    <property type="entry name" value="beta-trefoil_Ricin-like"/>
    <property type="match status" value="1"/>
</dbReference>
<name>A0A0C3JHD5_PISTI</name>
<dbReference type="InterPro" id="IPR035992">
    <property type="entry name" value="Ricin_B-like_lectins"/>
</dbReference>
<dbReference type="SUPFAM" id="SSF50978">
    <property type="entry name" value="WD40 repeat-like"/>
    <property type="match status" value="1"/>
</dbReference>
<dbReference type="Pfam" id="PF00400">
    <property type="entry name" value="WD40"/>
    <property type="match status" value="4"/>
</dbReference>
<gene>
    <name evidence="5" type="ORF">M404DRAFT_133750</name>
</gene>
<dbReference type="EMBL" id="KN831957">
    <property type="protein sequence ID" value="KIO08498.1"/>
    <property type="molecule type" value="Genomic_DNA"/>
</dbReference>